<evidence type="ECO:0000256" key="2">
    <source>
        <dbReference type="ARBA" id="ARBA00022692"/>
    </source>
</evidence>
<organism evidence="8 9">
    <name type="scientific">Seminavis robusta</name>
    <dbReference type="NCBI Taxonomy" id="568900"/>
    <lineage>
        <taxon>Eukaryota</taxon>
        <taxon>Sar</taxon>
        <taxon>Stramenopiles</taxon>
        <taxon>Ochrophyta</taxon>
        <taxon>Bacillariophyta</taxon>
        <taxon>Bacillariophyceae</taxon>
        <taxon>Bacillariophycidae</taxon>
        <taxon>Naviculales</taxon>
        <taxon>Naviculaceae</taxon>
        <taxon>Seminavis</taxon>
    </lineage>
</organism>
<feature type="compositionally biased region" description="Low complexity" evidence="5">
    <location>
        <begin position="401"/>
        <end position="418"/>
    </location>
</feature>
<keyword evidence="3 6" id="KW-1133">Transmembrane helix</keyword>
<gene>
    <name evidence="8" type="ORF">SEMRO_1047_G235190.1</name>
</gene>
<evidence type="ECO:0000313" key="9">
    <source>
        <dbReference type="Proteomes" id="UP001153069"/>
    </source>
</evidence>
<feature type="transmembrane region" description="Helical" evidence="6">
    <location>
        <begin position="317"/>
        <end position="339"/>
    </location>
</feature>
<name>A0A9N8HR59_9STRA</name>
<feature type="transmembrane region" description="Helical" evidence="6">
    <location>
        <begin position="112"/>
        <end position="141"/>
    </location>
</feature>
<comment type="subcellular location">
    <subcellularLocation>
        <location evidence="1">Membrane</location>
        <topology evidence="1">Multi-pass membrane protein</topology>
    </subcellularLocation>
</comment>
<protein>
    <recommendedName>
        <fullName evidence="7">G-protein coupled receptors family 1 profile domain-containing protein</fullName>
    </recommendedName>
</protein>
<dbReference type="GO" id="GO:0005886">
    <property type="term" value="C:plasma membrane"/>
    <property type="evidence" value="ECO:0007669"/>
    <property type="project" value="TreeGrafter"/>
</dbReference>
<feature type="transmembrane region" description="Helical" evidence="6">
    <location>
        <begin position="153"/>
        <end position="171"/>
    </location>
</feature>
<dbReference type="PANTHER" id="PTHR23112">
    <property type="entry name" value="G PROTEIN-COUPLED RECEPTOR 157-RELATED"/>
    <property type="match status" value="1"/>
</dbReference>
<keyword evidence="2 6" id="KW-0812">Transmembrane</keyword>
<reference evidence="8" key="1">
    <citation type="submission" date="2020-06" db="EMBL/GenBank/DDBJ databases">
        <authorList>
            <consortium name="Plant Systems Biology data submission"/>
        </authorList>
    </citation>
    <scope>NUCLEOTIDE SEQUENCE</scope>
    <source>
        <strain evidence="8">D6</strain>
    </source>
</reference>
<evidence type="ECO:0000256" key="5">
    <source>
        <dbReference type="SAM" id="MobiDB-lite"/>
    </source>
</evidence>
<feature type="transmembrane region" description="Helical" evidence="6">
    <location>
        <begin position="204"/>
        <end position="232"/>
    </location>
</feature>
<evidence type="ECO:0000256" key="3">
    <source>
        <dbReference type="ARBA" id="ARBA00022989"/>
    </source>
</evidence>
<evidence type="ECO:0000256" key="1">
    <source>
        <dbReference type="ARBA" id="ARBA00004141"/>
    </source>
</evidence>
<feature type="region of interest" description="Disordered" evidence="5">
    <location>
        <begin position="398"/>
        <end position="453"/>
    </location>
</feature>
<dbReference type="PANTHER" id="PTHR23112:SF0">
    <property type="entry name" value="TRANSMEMBRANE PROTEIN 116"/>
    <property type="match status" value="1"/>
</dbReference>
<evidence type="ECO:0000256" key="6">
    <source>
        <dbReference type="SAM" id="Phobius"/>
    </source>
</evidence>
<feature type="transmembrane region" description="Helical" evidence="6">
    <location>
        <begin position="351"/>
        <end position="371"/>
    </location>
</feature>
<proteinExistence type="predicted"/>
<feature type="compositionally biased region" description="Polar residues" evidence="5">
    <location>
        <begin position="433"/>
        <end position="444"/>
    </location>
</feature>
<dbReference type="EMBL" id="CAICTM010001045">
    <property type="protein sequence ID" value="CAB9519793.1"/>
    <property type="molecule type" value="Genomic_DNA"/>
</dbReference>
<sequence>MNNTENEANITQRTDETDDIITVYKSEEQAKLFAILPKPFALLSIFCSYVMIREIVAEHRLKKGRPVLRMLLAMAVADIFYSFAYFLGTWPAPPDVEHNMYGNVGSQGFCTFQGFIMSLGIQASVLSNAALSIYYLNIIIYRKTDRDLEKTEIYLQSLIWILAFVLAIYPIPLELYNPETDLCTLQSAPRDCSGEDCIRGSDPLIHLIIAMAPPLVCLLVSMSIMVVITMNVRKLENKSRKYGASSIMIQPPPFSAEGMAPRGSAESMVPHGSARASMNSGDVSDFFMGDVPRSRVAVRRTLVEVDRHKSQAAAMQAICYAIAFLMTYLLSYISVIKYLTTGTWNVILDNFAFSVFQPSAGTFNYIVFARVRMMKTPEGKLLKTFFCCTCLQKDQETARDSTSQSKSRKTTQQQQQQQPNAMPGESDSRNQVEFRQASSDQAASGSYDEGLVE</sequence>
<dbReference type="SUPFAM" id="SSF81321">
    <property type="entry name" value="Family A G protein-coupled receptor-like"/>
    <property type="match status" value="1"/>
</dbReference>
<dbReference type="AlphaFoldDB" id="A0A9N8HR59"/>
<dbReference type="InterPro" id="IPR017452">
    <property type="entry name" value="GPCR_Rhodpsn_7TM"/>
</dbReference>
<dbReference type="CDD" id="cd00637">
    <property type="entry name" value="7tm_classA_rhodopsin-like"/>
    <property type="match status" value="1"/>
</dbReference>
<feature type="transmembrane region" description="Helical" evidence="6">
    <location>
        <begin position="72"/>
        <end position="92"/>
    </location>
</feature>
<dbReference type="GO" id="GO:0007189">
    <property type="term" value="P:adenylate cyclase-activating G protein-coupled receptor signaling pathway"/>
    <property type="evidence" value="ECO:0007669"/>
    <property type="project" value="TreeGrafter"/>
</dbReference>
<comment type="caution">
    <text evidence="8">The sequence shown here is derived from an EMBL/GenBank/DDBJ whole genome shotgun (WGS) entry which is preliminary data.</text>
</comment>
<evidence type="ECO:0000259" key="7">
    <source>
        <dbReference type="PROSITE" id="PS50262"/>
    </source>
</evidence>
<evidence type="ECO:0000256" key="4">
    <source>
        <dbReference type="ARBA" id="ARBA00023136"/>
    </source>
</evidence>
<accession>A0A9N8HR59</accession>
<keyword evidence="4 6" id="KW-0472">Membrane</keyword>
<dbReference type="GO" id="GO:0004930">
    <property type="term" value="F:G protein-coupled receptor activity"/>
    <property type="evidence" value="ECO:0007669"/>
    <property type="project" value="InterPro"/>
</dbReference>
<keyword evidence="9" id="KW-1185">Reference proteome</keyword>
<dbReference type="PROSITE" id="PS50262">
    <property type="entry name" value="G_PROTEIN_RECEP_F1_2"/>
    <property type="match status" value="1"/>
</dbReference>
<dbReference type="InterPro" id="IPR000276">
    <property type="entry name" value="GPCR_Rhodpsn"/>
</dbReference>
<feature type="domain" description="G-protein coupled receptors family 1 profile" evidence="7">
    <location>
        <begin position="47"/>
        <end position="338"/>
    </location>
</feature>
<dbReference type="Pfam" id="PF00001">
    <property type="entry name" value="7tm_1"/>
    <property type="match status" value="1"/>
</dbReference>
<dbReference type="Proteomes" id="UP001153069">
    <property type="component" value="Unassembled WGS sequence"/>
</dbReference>
<evidence type="ECO:0000313" key="8">
    <source>
        <dbReference type="EMBL" id="CAB9519793.1"/>
    </source>
</evidence>
<dbReference type="Gene3D" id="1.20.1070.10">
    <property type="entry name" value="Rhodopsin 7-helix transmembrane proteins"/>
    <property type="match status" value="1"/>
</dbReference>